<keyword evidence="2" id="KW-1185">Reference proteome</keyword>
<gene>
    <name evidence="1" type="ORF">Spb1_07920</name>
</gene>
<protein>
    <recommendedName>
        <fullName evidence="3">DUF1800 domain-containing protein</fullName>
    </recommendedName>
</protein>
<evidence type="ECO:0008006" key="3">
    <source>
        <dbReference type="Google" id="ProtNLM"/>
    </source>
</evidence>
<accession>A0A518GK08</accession>
<dbReference type="InterPro" id="IPR014917">
    <property type="entry name" value="DUF1800"/>
</dbReference>
<reference evidence="1 2" key="1">
    <citation type="submission" date="2019-02" db="EMBL/GenBank/DDBJ databases">
        <title>Deep-cultivation of Planctomycetes and their phenomic and genomic characterization uncovers novel biology.</title>
        <authorList>
            <person name="Wiegand S."/>
            <person name="Jogler M."/>
            <person name="Boedeker C."/>
            <person name="Pinto D."/>
            <person name="Vollmers J."/>
            <person name="Rivas-Marin E."/>
            <person name="Kohn T."/>
            <person name="Peeters S.H."/>
            <person name="Heuer A."/>
            <person name="Rast P."/>
            <person name="Oberbeckmann S."/>
            <person name="Bunk B."/>
            <person name="Jeske O."/>
            <person name="Meyerdierks A."/>
            <person name="Storesund J.E."/>
            <person name="Kallscheuer N."/>
            <person name="Luecker S."/>
            <person name="Lage O.M."/>
            <person name="Pohl T."/>
            <person name="Merkel B.J."/>
            <person name="Hornburger P."/>
            <person name="Mueller R.-W."/>
            <person name="Bruemmer F."/>
            <person name="Labrenz M."/>
            <person name="Spormann A.M."/>
            <person name="Op den Camp H."/>
            <person name="Overmann J."/>
            <person name="Amann R."/>
            <person name="Jetten M.S.M."/>
            <person name="Mascher T."/>
            <person name="Medema M.H."/>
            <person name="Devos D.P."/>
            <person name="Kaster A.-K."/>
            <person name="Ovreas L."/>
            <person name="Rohde M."/>
            <person name="Galperin M.Y."/>
            <person name="Jogler C."/>
        </authorList>
    </citation>
    <scope>NUCLEOTIDE SEQUENCE [LARGE SCALE GENOMIC DNA]</scope>
    <source>
        <strain evidence="1 2">Spb1</strain>
    </source>
</reference>
<dbReference type="AlphaFoldDB" id="A0A518GK08"/>
<sequence>MSRNRVHEAQRAGWSPLAARHLLARTGFGFDLKHEEKLAVLSREQAVDQLLEDAQNAPRSTPPAWVKTPWVNTERRYADTTAEEFRGKHGATNGRYAREIADLRRWWVNEMMTSPVPLREMMTLFWHSHFASSIGKVLISQAMYEQNATQRKHALGNFRQLLRAMTIDGAMMIYLDLEDSEKTQPNENYARELFELFALGHGHYTQADIREAAGALSGWQLNAPPGTTLPQRPTNPADNRRFTRDGIVAELVVERHDAGTKTIFGKTGTFGLDEVIELTINHPACGLFLAEKLASYFGLSDETGRVQQQMAEVFRSTGGEIAPMLRVLFTADEFYTDGTRNRLIKSPVVLWVSTCRQLQLETTCTRGVNKYLAALGQELFEPPNVKGWPGGETWISAGTLALRYHLTDIVLESKEPPGMDPMGRDRGRPVMLPKDPAERAKFLARMEGGMSEGEGMMAPRRGEREAGPAYEVNFSPDKLFPAGLPDSSAELADQLLNRLLVDPPRAELRAAAMEAATRNIGPLRVQSVLRLILSSPDYQLT</sequence>
<proteinExistence type="predicted"/>
<evidence type="ECO:0000313" key="2">
    <source>
        <dbReference type="Proteomes" id="UP000315349"/>
    </source>
</evidence>
<dbReference type="Pfam" id="PF08811">
    <property type="entry name" value="DUF1800"/>
    <property type="match status" value="1"/>
</dbReference>
<dbReference type="EMBL" id="CP036299">
    <property type="protein sequence ID" value="QDV28926.1"/>
    <property type="molecule type" value="Genomic_DNA"/>
</dbReference>
<name>A0A518GK08_9PLAN</name>
<evidence type="ECO:0000313" key="1">
    <source>
        <dbReference type="EMBL" id="QDV28926.1"/>
    </source>
</evidence>
<dbReference type="Proteomes" id="UP000315349">
    <property type="component" value="Chromosome"/>
</dbReference>
<dbReference type="RefSeq" id="WP_186377775.1">
    <property type="nucleotide sequence ID" value="NZ_CP036299.1"/>
</dbReference>
<organism evidence="1 2">
    <name type="scientific">Planctopirus ephydatiae</name>
    <dbReference type="NCBI Taxonomy" id="2528019"/>
    <lineage>
        <taxon>Bacteria</taxon>
        <taxon>Pseudomonadati</taxon>
        <taxon>Planctomycetota</taxon>
        <taxon>Planctomycetia</taxon>
        <taxon>Planctomycetales</taxon>
        <taxon>Planctomycetaceae</taxon>
        <taxon>Planctopirus</taxon>
    </lineage>
</organism>
<dbReference type="KEGG" id="peh:Spb1_07920"/>